<proteinExistence type="predicted"/>
<dbReference type="AlphaFoldDB" id="A0ABD2XJM1"/>
<dbReference type="Pfam" id="PF00023">
    <property type="entry name" value="Ank"/>
    <property type="match status" value="2"/>
</dbReference>
<dbReference type="Pfam" id="PF13857">
    <property type="entry name" value="Ank_5"/>
    <property type="match status" value="1"/>
</dbReference>
<dbReference type="SMART" id="SM00248">
    <property type="entry name" value="ANK"/>
    <property type="match status" value="4"/>
</dbReference>
<feature type="repeat" description="ANK" evidence="3">
    <location>
        <begin position="9"/>
        <end position="41"/>
    </location>
</feature>
<organism evidence="4 5">
    <name type="scientific">Trichogramma kaykai</name>
    <dbReference type="NCBI Taxonomy" id="54128"/>
    <lineage>
        <taxon>Eukaryota</taxon>
        <taxon>Metazoa</taxon>
        <taxon>Ecdysozoa</taxon>
        <taxon>Arthropoda</taxon>
        <taxon>Hexapoda</taxon>
        <taxon>Insecta</taxon>
        <taxon>Pterygota</taxon>
        <taxon>Neoptera</taxon>
        <taxon>Endopterygota</taxon>
        <taxon>Hymenoptera</taxon>
        <taxon>Apocrita</taxon>
        <taxon>Proctotrupomorpha</taxon>
        <taxon>Chalcidoidea</taxon>
        <taxon>Trichogrammatidae</taxon>
        <taxon>Trichogramma</taxon>
    </lineage>
</organism>
<dbReference type="EMBL" id="JBJJXI010000020">
    <property type="protein sequence ID" value="KAL3405495.1"/>
    <property type="molecule type" value="Genomic_DNA"/>
</dbReference>
<reference evidence="4 5" key="1">
    <citation type="journal article" date="2024" name="bioRxiv">
        <title>A reference genome for Trichogramma kaykai: A tiny desert-dwelling parasitoid wasp with competing sex-ratio distorters.</title>
        <authorList>
            <person name="Culotta J."/>
            <person name="Lindsey A.R."/>
        </authorList>
    </citation>
    <scope>NUCLEOTIDE SEQUENCE [LARGE SCALE GENOMIC DNA]</scope>
    <source>
        <strain evidence="4 5">KSX58</strain>
    </source>
</reference>
<accession>A0ABD2XJM1</accession>
<dbReference type="SUPFAM" id="SSF48403">
    <property type="entry name" value="Ankyrin repeat"/>
    <property type="match status" value="1"/>
</dbReference>
<protein>
    <submittedName>
        <fullName evidence="4">Uncharacterized protein</fullName>
    </submittedName>
</protein>
<evidence type="ECO:0000313" key="4">
    <source>
        <dbReference type="EMBL" id="KAL3405495.1"/>
    </source>
</evidence>
<keyword evidence="1" id="KW-0677">Repeat</keyword>
<dbReference type="PANTHER" id="PTHR24166:SF48">
    <property type="entry name" value="PROTEIN VAPYRIN"/>
    <property type="match status" value="1"/>
</dbReference>
<dbReference type="Gene3D" id="1.25.40.20">
    <property type="entry name" value="Ankyrin repeat-containing domain"/>
    <property type="match status" value="2"/>
</dbReference>
<dbReference type="PROSITE" id="PS50297">
    <property type="entry name" value="ANK_REP_REGION"/>
    <property type="match status" value="3"/>
</dbReference>
<dbReference type="InterPro" id="IPR050889">
    <property type="entry name" value="Dendritic_Spine_Reg/Scaffold"/>
</dbReference>
<evidence type="ECO:0000256" key="3">
    <source>
        <dbReference type="PROSITE-ProRule" id="PRU00023"/>
    </source>
</evidence>
<dbReference type="PRINTS" id="PR01415">
    <property type="entry name" value="ANKYRIN"/>
</dbReference>
<comment type="caution">
    <text evidence="4">The sequence shown here is derived from an EMBL/GenBank/DDBJ whole genome shotgun (WGS) entry which is preliminary data.</text>
</comment>
<name>A0ABD2XJM1_9HYME</name>
<dbReference type="Proteomes" id="UP001627154">
    <property type="component" value="Unassembled WGS sequence"/>
</dbReference>
<dbReference type="PROSITE" id="PS50088">
    <property type="entry name" value="ANK_REPEAT"/>
    <property type="match status" value="3"/>
</dbReference>
<evidence type="ECO:0000256" key="2">
    <source>
        <dbReference type="ARBA" id="ARBA00023043"/>
    </source>
</evidence>
<dbReference type="InterPro" id="IPR002110">
    <property type="entry name" value="Ankyrin_rpt"/>
</dbReference>
<keyword evidence="5" id="KW-1185">Reference proteome</keyword>
<dbReference type="InterPro" id="IPR036770">
    <property type="entry name" value="Ankyrin_rpt-contain_sf"/>
</dbReference>
<evidence type="ECO:0000313" key="5">
    <source>
        <dbReference type="Proteomes" id="UP001627154"/>
    </source>
</evidence>
<feature type="repeat" description="ANK" evidence="3">
    <location>
        <begin position="79"/>
        <end position="111"/>
    </location>
</feature>
<evidence type="ECO:0000256" key="1">
    <source>
        <dbReference type="ARBA" id="ARBA00022737"/>
    </source>
</evidence>
<keyword evidence="2 3" id="KW-0040">ANK repeat</keyword>
<sequence>MNVNVQDNMDRTPLQLAVEHYVTDVIDVLLDHGADPNSANRWGLTSLHSICFKYCSDNWTKIFFKLNDNMLQVDVQDKKGYTPLHYALSHGNKNMTELLLKRGANPNLTNNDASTPLHVAFDAEQDCRDDSMSLFFEITDNLNLAVQVNALDSLGLTPLQYAVASLSPKIVDILLDHGADLAGFVFPDEASFTKYIDWYKREQFQHKLELASGLLVVVEHLEKKGWELNQSNVLIIMGLFTKLVFEKSTE</sequence>
<dbReference type="PANTHER" id="PTHR24166">
    <property type="entry name" value="ROLLING PEBBLES, ISOFORM B"/>
    <property type="match status" value="1"/>
</dbReference>
<feature type="repeat" description="ANK" evidence="3">
    <location>
        <begin position="154"/>
        <end position="181"/>
    </location>
</feature>
<gene>
    <name evidence="4" type="ORF">TKK_001887</name>
</gene>